<dbReference type="EMBL" id="CP101620">
    <property type="protein sequence ID" value="UTY39224.1"/>
    <property type="molecule type" value="Genomic_DNA"/>
</dbReference>
<evidence type="ECO:0000313" key="2">
    <source>
        <dbReference type="EMBL" id="UTY39224.1"/>
    </source>
</evidence>
<dbReference type="InterPro" id="IPR007563">
    <property type="entry name" value="DUF554"/>
</dbReference>
<keyword evidence="1" id="KW-1133">Transmembrane helix</keyword>
<protein>
    <submittedName>
        <fullName evidence="2">DUF554 family protein</fullName>
    </submittedName>
</protein>
<keyword evidence="1" id="KW-0812">Transmembrane</keyword>
<dbReference type="Pfam" id="PF04474">
    <property type="entry name" value="DUF554"/>
    <property type="match status" value="1"/>
</dbReference>
<reference evidence="2" key="1">
    <citation type="submission" date="2022-07" db="EMBL/GenBank/DDBJ databases">
        <title>Faecal culturing of patients with breast cancer.</title>
        <authorList>
            <person name="Teng N.M.Y."/>
            <person name="Kiu R."/>
            <person name="Evans R."/>
            <person name="Baker D.J."/>
            <person name="Zenner C."/>
            <person name="Robinson S.D."/>
            <person name="Hall L.J."/>
        </authorList>
    </citation>
    <scope>NUCLEOTIDE SEQUENCE</scope>
    <source>
        <strain evidence="2">LH1062</strain>
    </source>
</reference>
<keyword evidence="1" id="KW-0472">Membrane</keyword>
<feature type="transmembrane region" description="Helical" evidence="1">
    <location>
        <begin position="6"/>
        <end position="27"/>
    </location>
</feature>
<name>A0ABY5I4A9_9FIRM</name>
<proteinExistence type="predicted"/>
<evidence type="ECO:0000256" key="1">
    <source>
        <dbReference type="SAM" id="Phobius"/>
    </source>
</evidence>
<dbReference type="RefSeq" id="WP_290140192.1">
    <property type="nucleotide sequence ID" value="NZ_CP101620.1"/>
</dbReference>
<accession>A0ABY5I4A9</accession>
<evidence type="ECO:0000313" key="3">
    <source>
        <dbReference type="Proteomes" id="UP001060112"/>
    </source>
</evidence>
<organism evidence="2 3">
    <name type="scientific">Allocoprobacillus halotolerans</name>
    <dbReference type="NCBI Taxonomy" id="2944914"/>
    <lineage>
        <taxon>Bacteria</taxon>
        <taxon>Bacillati</taxon>
        <taxon>Bacillota</taxon>
        <taxon>Erysipelotrichia</taxon>
        <taxon>Erysipelotrichales</taxon>
        <taxon>Erysipelotrichaceae</taxon>
        <taxon>Allocoprobacillus</taxon>
    </lineage>
</organism>
<gene>
    <name evidence="2" type="ORF">NMU03_17035</name>
</gene>
<keyword evidence="3" id="KW-1185">Reference proteome</keyword>
<sequence length="45" mass="5027">MNGLGTIVNGIAIIIEGIIELFCKNLFQERYQEIIMKATGILVVF</sequence>
<dbReference type="Proteomes" id="UP001060112">
    <property type="component" value="Chromosome"/>
</dbReference>